<organism evidence="1 2">
    <name type="scientific">Papaver somniferum</name>
    <name type="common">Opium poppy</name>
    <dbReference type="NCBI Taxonomy" id="3469"/>
    <lineage>
        <taxon>Eukaryota</taxon>
        <taxon>Viridiplantae</taxon>
        <taxon>Streptophyta</taxon>
        <taxon>Embryophyta</taxon>
        <taxon>Tracheophyta</taxon>
        <taxon>Spermatophyta</taxon>
        <taxon>Magnoliopsida</taxon>
        <taxon>Ranunculales</taxon>
        <taxon>Papaveraceae</taxon>
        <taxon>Papaveroideae</taxon>
        <taxon>Papaver</taxon>
    </lineage>
</organism>
<protein>
    <submittedName>
        <fullName evidence="1">Uncharacterized protein</fullName>
    </submittedName>
</protein>
<name>A0A4Y7K049_PAPSO</name>
<accession>A0A4Y7K049</accession>
<proteinExistence type="predicted"/>
<sequence>MEPIYLDLTMKTARFSILDLNVTETAGRMMVISNGDGNQTTAPFQGGGPDLMQQIFWKGAKMGE</sequence>
<evidence type="ECO:0000313" key="1">
    <source>
        <dbReference type="EMBL" id="RZC65692.1"/>
    </source>
</evidence>
<evidence type="ECO:0000313" key="2">
    <source>
        <dbReference type="Proteomes" id="UP000316621"/>
    </source>
</evidence>
<gene>
    <name evidence="1" type="ORF">C5167_009389</name>
</gene>
<dbReference type="Gramene" id="RZC65692">
    <property type="protein sequence ID" value="RZC65692"/>
    <property type="gene ID" value="C5167_009389"/>
</dbReference>
<reference evidence="1 2" key="1">
    <citation type="journal article" date="2018" name="Science">
        <title>The opium poppy genome and morphinan production.</title>
        <authorList>
            <person name="Guo L."/>
            <person name="Winzer T."/>
            <person name="Yang X."/>
            <person name="Li Y."/>
            <person name="Ning Z."/>
            <person name="He Z."/>
            <person name="Teodor R."/>
            <person name="Lu Y."/>
            <person name="Bowser T.A."/>
            <person name="Graham I.A."/>
            <person name="Ye K."/>
        </authorList>
    </citation>
    <scope>NUCLEOTIDE SEQUENCE [LARGE SCALE GENOMIC DNA]</scope>
    <source>
        <strain evidence="2">cv. HN1</strain>
        <tissue evidence="1">Leaves</tissue>
    </source>
</reference>
<dbReference type="AlphaFoldDB" id="A0A4Y7K049"/>
<keyword evidence="2" id="KW-1185">Reference proteome</keyword>
<dbReference type="EMBL" id="CM010720">
    <property type="protein sequence ID" value="RZC65692.1"/>
    <property type="molecule type" value="Genomic_DNA"/>
</dbReference>
<dbReference type="Proteomes" id="UP000316621">
    <property type="component" value="Chromosome 6"/>
</dbReference>